<dbReference type="Proteomes" id="UP000007799">
    <property type="component" value="Unassembled WGS sequence"/>
</dbReference>
<dbReference type="eggNOG" id="ENOG502S76K">
    <property type="taxonomic scope" value="Eukaryota"/>
</dbReference>
<gene>
    <name evidence="1" type="ORF">PTSG_04845</name>
</gene>
<dbReference type="KEGG" id="sre:PTSG_04845"/>
<dbReference type="AlphaFoldDB" id="F2U9V5"/>
<protein>
    <submittedName>
        <fullName evidence="1">Uncharacterized protein</fullName>
    </submittedName>
</protein>
<keyword evidence="2" id="KW-1185">Reference proteome</keyword>
<dbReference type="GeneID" id="16074743"/>
<organism evidence="2">
    <name type="scientific">Salpingoeca rosetta (strain ATCC 50818 / BSB-021)</name>
    <dbReference type="NCBI Taxonomy" id="946362"/>
    <lineage>
        <taxon>Eukaryota</taxon>
        <taxon>Choanoflagellata</taxon>
        <taxon>Craspedida</taxon>
        <taxon>Salpingoecidae</taxon>
        <taxon>Salpingoeca</taxon>
    </lineage>
</organism>
<dbReference type="EMBL" id="GL832965">
    <property type="protein sequence ID" value="EGD73132.1"/>
    <property type="molecule type" value="Genomic_DNA"/>
</dbReference>
<name>F2U9V5_SALR5</name>
<dbReference type="RefSeq" id="XP_004994163.1">
    <property type="nucleotide sequence ID" value="XM_004994106.1"/>
</dbReference>
<evidence type="ECO:0000313" key="1">
    <source>
        <dbReference type="EMBL" id="EGD73132.1"/>
    </source>
</evidence>
<dbReference type="OrthoDB" id="9993283at2759"/>
<accession>F2U9V5</accession>
<dbReference type="OMA" id="WLPGVRN"/>
<reference evidence="1" key="1">
    <citation type="submission" date="2009-08" db="EMBL/GenBank/DDBJ databases">
        <title>Annotation of Salpingoeca rosetta.</title>
        <authorList>
            <consortium name="The Broad Institute Genome Sequencing Platform"/>
            <person name="Russ C."/>
            <person name="Cuomo C."/>
            <person name="Burger G."/>
            <person name="Gray M.W."/>
            <person name="Holland P.W.H."/>
            <person name="King N."/>
            <person name="Lang F.B.F."/>
            <person name="Roger A.J."/>
            <person name="Ruiz-Trillo I."/>
            <person name="Young S.K."/>
            <person name="Zeng Q."/>
            <person name="Gargeya S."/>
            <person name="Alvarado L."/>
            <person name="Berlin A."/>
            <person name="Chapman S.B."/>
            <person name="Chen Z."/>
            <person name="Freedman E."/>
            <person name="Gellesch M."/>
            <person name="Goldberg J."/>
            <person name="Griggs A."/>
            <person name="Gujja S."/>
            <person name="Heilman E."/>
            <person name="Heiman D."/>
            <person name="Howarth C."/>
            <person name="Mehta T."/>
            <person name="Neiman D."/>
            <person name="Pearson M."/>
            <person name="Roberts A."/>
            <person name="Saif S."/>
            <person name="Shea T."/>
            <person name="Shenoy N."/>
            <person name="Sisk P."/>
            <person name="Stolte C."/>
            <person name="Sykes S."/>
            <person name="White J."/>
            <person name="Yandava C."/>
            <person name="Haas B."/>
            <person name="Nusbaum C."/>
            <person name="Birren B."/>
        </authorList>
    </citation>
    <scope>NUCLEOTIDE SEQUENCE [LARGE SCALE GENOMIC DNA]</scope>
    <source>
        <strain evidence="1">ATCC 50818</strain>
    </source>
</reference>
<evidence type="ECO:0000313" key="2">
    <source>
        <dbReference type="Proteomes" id="UP000007799"/>
    </source>
</evidence>
<dbReference type="InParanoid" id="F2U9V5"/>
<sequence>MSTTAEGPSSEPTCMSRVQGPVQAVLRPGQWCFGVRAIRQGSEQWRASCSVDALVQALKTAVADFQEGRPESGLTNTRKVRIAKAISNDTRGFVRIENYTQTSEWLDVVEVHIKPVAADANACTAFVKSFSSGFLPTCIPCAPLLNMALFWIPFSDFTDKGSLNKVRIEELRTKLSASITVSVETQ</sequence>
<proteinExistence type="predicted"/>